<protein>
    <recommendedName>
        <fullName evidence="7">Glutamyl-Q tRNA(Asp) synthetase</fullName>
        <shortName evidence="7">Glu-Q-RSs</shortName>
        <ecNumber evidence="7">6.1.1.-</ecNumber>
    </recommendedName>
</protein>
<evidence type="ECO:0000256" key="1">
    <source>
        <dbReference type="ARBA" id="ARBA00022598"/>
    </source>
</evidence>
<evidence type="ECO:0000256" key="7">
    <source>
        <dbReference type="HAMAP-Rule" id="MF_01428"/>
    </source>
</evidence>
<organism evidence="10 11">
    <name type="scientific">Erwinia aphidicola</name>
    <dbReference type="NCBI Taxonomy" id="68334"/>
    <lineage>
        <taxon>Bacteria</taxon>
        <taxon>Pseudomonadati</taxon>
        <taxon>Pseudomonadota</taxon>
        <taxon>Gammaproteobacteria</taxon>
        <taxon>Enterobacterales</taxon>
        <taxon>Erwiniaceae</taxon>
        <taxon>Erwinia</taxon>
    </lineage>
</organism>
<keyword evidence="3 7" id="KW-0547">Nucleotide-binding</keyword>
<dbReference type="InterPro" id="IPR014729">
    <property type="entry name" value="Rossmann-like_a/b/a_fold"/>
</dbReference>
<dbReference type="EC" id="6.1.1.-" evidence="7"/>
<dbReference type="NCBIfam" id="NF004314">
    <property type="entry name" value="PRK05710.1-3"/>
    <property type="match status" value="1"/>
</dbReference>
<dbReference type="GO" id="GO:0016874">
    <property type="term" value="F:ligase activity"/>
    <property type="evidence" value="ECO:0007669"/>
    <property type="project" value="UniProtKB-KW"/>
</dbReference>
<feature type="domain" description="Glutamyl/glutaminyl-tRNA synthetase class Ib catalytic" evidence="9">
    <location>
        <begin position="8"/>
        <end position="257"/>
    </location>
</feature>
<comment type="cofactor">
    <cofactor evidence="7">
        <name>Zn(2+)</name>
        <dbReference type="ChEBI" id="CHEBI:29105"/>
    </cofactor>
    <text evidence="7">Binds 1 zinc ion per subunit.</text>
</comment>
<comment type="caution">
    <text evidence="10">The sequence shown here is derived from an EMBL/GenBank/DDBJ whole genome shotgun (WGS) entry which is preliminary data.</text>
</comment>
<dbReference type="NCBIfam" id="TIGR03838">
    <property type="entry name" value="queuosine_YadB"/>
    <property type="match status" value="1"/>
</dbReference>
<dbReference type="RefSeq" id="WP_230050517.1">
    <property type="nucleotide sequence ID" value="NZ_CAKKMT010000016.1"/>
</dbReference>
<dbReference type="HAMAP" id="MF_01428">
    <property type="entry name" value="Glu_Q_tRNA_synth"/>
    <property type="match status" value="1"/>
</dbReference>
<evidence type="ECO:0000256" key="5">
    <source>
        <dbReference type="ARBA" id="ARBA00022840"/>
    </source>
</evidence>
<evidence type="ECO:0000313" key="10">
    <source>
        <dbReference type="EMBL" id="MEI2681162.1"/>
    </source>
</evidence>
<feature type="binding site" evidence="7">
    <location>
        <position position="44"/>
    </location>
    <ligand>
        <name>L-glutamate</name>
        <dbReference type="ChEBI" id="CHEBI:29985"/>
    </ligand>
</feature>
<comment type="function">
    <text evidence="7">Catalyzes the tRNA-independent activation of glutamate in presence of ATP and the subsequent transfer of glutamate onto a tRNA(Asp). Glutamate is transferred on the 2-amino-5-(4,5-dihydroxy-2-cyclopenten-1-yl) moiety of the queuosine in the wobble position of the QUC anticodon.</text>
</comment>
<keyword evidence="11" id="KW-1185">Reference proteome</keyword>
<sequence>MTSDYIGRFAPSPSGELHFGSLIAALGSYLQARAQHGAWYVRIEDIDPPREVPGAATRILQQLEQYGLEWDGEVLWQSQRHEAYRAALDRLQRDGHSYYCTCTRSRIQQVGGLYDGHCRALGLGPENAALRLTVDRPLSEFHDQLRGSVKADARLAQEDFIIHRRDGLFAYNLAVVVDDHFQGVTEVVRGADLIEPTVRQITLYDQFGWPAPRYLHLPLVLNHDGNKLSKQNHAPPLPEGDPRPALAAALRFLGQPVAESWRDLSVAALLQHAIGDWKCKKIPINDAQQ</sequence>
<keyword evidence="6 7" id="KW-0030">Aminoacyl-tRNA synthetase</keyword>
<keyword evidence="5 7" id="KW-0067">ATP-binding</keyword>
<name>A0ABU8DCD0_ERWAP</name>
<gene>
    <name evidence="10" type="primary">gluQRS</name>
    <name evidence="7" type="synonym">gluQ</name>
    <name evidence="10" type="ORF">V8N49_05750</name>
</gene>
<dbReference type="InterPro" id="IPR000924">
    <property type="entry name" value="Glu/Gln-tRNA-synth"/>
</dbReference>
<reference evidence="10 11" key="1">
    <citation type="submission" date="2024-02" db="EMBL/GenBank/DDBJ databases">
        <title>First report Erwinia aphidicola in onion in Chile.</title>
        <authorList>
            <person name="Valenzuela M."/>
            <person name="Pena M."/>
            <person name="Dutta B."/>
        </authorList>
    </citation>
    <scope>NUCLEOTIDE SEQUENCE [LARGE SCALE GENOMIC DNA]</scope>
    <source>
        <strain evidence="10 11">QCJ3A</strain>
    </source>
</reference>
<dbReference type="InterPro" id="IPR022380">
    <property type="entry name" value="Glu-Q_tRNA(Asp)_Synthase"/>
</dbReference>
<evidence type="ECO:0000256" key="4">
    <source>
        <dbReference type="ARBA" id="ARBA00022833"/>
    </source>
</evidence>
<dbReference type="InterPro" id="IPR020058">
    <property type="entry name" value="Glu/Gln-tRNA-synth_Ib_cat-dom"/>
</dbReference>
<feature type="binding site" evidence="7">
    <location>
        <begin position="8"/>
        <end position="12"/>
    </location>
    <ligand>
        <name>L-glutamate</name>
        <dbReference type="ChEBI" id="CHEBI:29985"/>
    </ligand>
</feature>
<feature type="binding site" evidence="7">
    <location>
        <position position="100"/>
    </location>
    <ligand>
        <name>Zn(2+)</name>
        <dbReference type="ChEBI" id="CHEBI:29105"/>
    </ligand>
</feature>
<evidence type="ECO:0000256" key="3">
    <source>
        <dbReference type="ARBA" id="ARBA00022741"/>
    </source>
</evidence>
<feature type="binding site" evidence="7">
    <location>
        <position position="118"/>
    </location>
    <ligand>
        <name>Zn(2+)</name>
        <dbReference type="ChEBI" id="CHEBI:29105"/>
    </ligand>
</feature>
<dbReference type="NCBIfam" id="NF004312">
    <property type="entry name" value="PRK05710.1-1"/>
    <property type="match status" value="1"/>
</dbReference>
<evidence type="ECO:0000259" key="9">
    <source>
        <dbReference type="Pfam" id="PF00749"/>
    </source>
</evidence>
<keyword evidence="4 7" id="KW-0862">Zinc</keyword>
<keyword evidence="2 7" id="KW-0479">Metal-binding</keyword>
<dbReference type="PANTHER" id="PTHR43311:SF1">
    <property type="entry name" value="GLUTAMYL-Q TRNA(ASP) SYNTHETASE"/>
    <property type="match status" value="1"/>
</dbReference>
<feature type="short sequence motif" description="'HIGH' region" evidence="7">
    <location>
        <begin position="11"/>
        <end position="21"/>
    </location>
</feature>
<dbReference type="Gene3D" id="3.40.50.620">
    <property type="entry name" value="HUPs"/>
    <property type="match status" value="1"/>
</dbReference>
<accession>A0ABU8DCD0</accession>
<proteinExistence type="inferred from homology"/>
<evidence type="ECO:0000256" key="8">
    <source>
        <dbReference type="RuleBase" id="RU363037"/>
    </source>
</evidence>
<dbReference type="InterPro" id="IPR049940">
    <property type="entry name" value="GluQ/Sye"/>
</dbReference>
<feature type="binding site" evidence="7">
    <location>
        <position position="230"/>
    </location>
    <ligand>
        <name>ATP</name>
        <dbReference type="ChEBI" id="CHEBI:30616"/>
    </ligand>
</feature>
<evidence type="ECO:0000256" key="2">
    <source>
        <dbReference type="ARBA" id="ARBA00022723"/>
    </source>
</evidence>
<comment type="similarity">
    <text evidence="7">Belongs to the class-I aminoacyl-tRNA synthetase family. GluQ subfamily.</text>
</comment>
<evidence type="ECO:0000313" key="11">
    <source>
        <dbReference type="Proteomes" id="UP001306592"/>
    </source>
</evidence>
<dbReference type="PANTHER" id="PTHR43311">
    <property type="entry name" value="GLUTAMATE--TRNA LIGASE"/>
    <property type="match status" value="1"/>
</dbReference>
<dbReference type="Pfam" id="PF00749">
    <property type="entry name" value="tRNA-synt_1c"/>
    <property type="match status" value="1"/>
</dbReference>
<feature type="binding site" evidence="7">
    <location>
        <position position="189"/>
    </location>
    <ligand>
        <name>L-glutamate</name>
        <dbReference type="ChEBI" id="CHEBI:29985"/>
    </ligand>
</feature>
<dbReference type="EMBL" id="JBANEI010000002">
    <property type="protein sequence ID" value="MEI2681162.1"/>
    <property type="molecule type" value="Genomic_DNA"/>
</dbReference>
<feature type="binding site" evidence="7">
    <location>
        <position position="102"/>
    </location>
    <ligand>
        <name>Zn(2+)</name>
        <dbReference type="ChEBI" id="CHEBI:29105"/>
    </ligand>
</feature>
<keyword evidence="8" id="KW-0648">Protein biosynthesis</keyword>
<dbReference type="SUPFAM" id="SSF52374">
    <property type="entry name" value="Nucleotidylyl transferase"/>
    <property type="match status" value="1"/>
</dbReference>
<dbReference type="Proteomes" id="UP001306592">
    <property type="component" value="Unassembled WGS sequence"/>
</dbReference>
<feature type="binding site" evidence="7">
    <location>
        <position position="114"/>
    </location>
    <ligand>
        <name>Zn(2+)</name>
        <dbReference type="ChEBI" id="CHEBI:29105"/>
    </ligand>
</feature>
<feature type="short sequence motif" description="'KMSKS' region" evidence="7">
    <location>
        <begin position="227"/>
        <end position="231"/>
    </location>
</feature>
<keyword evidence="1 7" id="KW-0436">Ligase</keyword>
<evidence type="ECO:0000256" key="6">
    <source>
        <dbReference type="ARBA" id="ARBA00023146"/>
    </source>
</evidence>
<dbReference type="PRINTS" id="PR00987">
    <property type="entry name" value="TRNASYNTHGLU"/>
</dbReference>
<feature type="binding site" evidence="7">
    <location>
        <position position="171"/>
    </location>
    <ligand>
        <name>L-glutamate</name>
        <dbReference type="ChEBI" id="CHEBI:29985"/>
    </ligand>
</feature>